<evidence type="ECO:0000313" key="3">
    <source>
        <dbReference type="Proteomes" id="UP001597061"/>
    </source>
</evidence>
<sequence length="656" mass="76431">MLKNQIIIAFLLFIQLISSQNDLVYTNYSWDKNPAYKIEEGNTEPITAIKDKILTEFYFQGNDGLVEYYLEHRVLWLNSDDNIENYNKIYLPYTATSELMVNKARVITKNGTVIELDDSKILTAQDEETGRNYKFFAFEGVEKGSFIEYFYVVRRYPRYSGNLIDFQSSYNKKNIEFDLYAPKNLIFKFKTYNNTPEVVQDTLAKDKLHWQLKLDALKGLEKEELSAYEASKSFVIYKLDRNTASNTKDISSYSKVAQNMYSYYYTEPNSKTQNLLKKFIKEATSGKDLKGDDLIRKLEFFIKTNVFQTEDGSDNFKDLDQILTKKVANESGILKLYISILKSLNIKHELVITSDRLELKFDKDFEANNFLTNFLIYFNDTDAYLSPTENNSRYGFPPAYLTDTYGLFIKEVKVGDFVSGLGKIQYIKPIEADKTVDKMILDIDFEKDNITNTIIKLNRSMSGYYAMYFQPYMNLIKEEEKVKLIEGFAKNINDNVTITSKEIINDDPELFGVKPIEFVLNFNSEAFIEKAGNKYLFKIGELIGKQMQLYQEKTRVLPVENEFTRSYYRTLNVKIPKGYKVANLNDINIKNTFEDAGKELLIFHSYFEQKDDLLVITADEHYRKNIIDTANYEKYRTVINSAADFNKLVLVLEPIQ</sequence>
<gene>
    <name evidence="2" type="ORF">ACFQ1R_11225</name>
</gene>
<comment type="caution">
    <text evidence="2">The sequence shown here is derived from an EMBL/GenBank/DDBJ whole genome shotgun (WGS) entry which is preliminary data.</text>
</comment>
<dbReference type="Gene3D" id="2.60.120.1130">
    <property type="match status" value="1"/>
</dbReference>
<keyword evidence="3" id="KW-1185">Reference proteome</keyword>
<evidence type="ECO:0000313" key="2">
    <source>
        <dbReference type="EMBL" id="MFD0990671.1"/>
    </source>
</evidence>
<dbReference type="Proteomes" id="UP001597061">
    <property type="component" value="Unassembled WGS sequence"/>
</dbReference>
<feature type="domain" description="DUF3857" evidence="1">
    <location>
        <begin position="63"/>
        <end position="213"/>
    </location>
</feature>
<dbReference type="RefSeq" id="WP_379926264.1">
    <property type="nucleotide sequence ID" value="NZ_JBHTJI010000001.1"/>
</dbReference>
<name>A0ABW3JKN3_9FLAO</name>
<reference evidence="3" key="1">
    <citation type="journal article" date="2019" name="Int. J. Syst. Evol. Microbiol.">
        <title>The Global Catalogue of Microorganisms (GCM) 10K type strain sequencing project: providing services to taxonomists for standard genome sequencing and annotation.</title>
        <authorList>
            <consortium name="The Broad Institute Genomics Platform"/>
            <consortium name="The Broad Institute Genome Sequencing Center for Infectious Disease"/>
            <person name="Wu L."/>
            <person name="Ma J."/>
        </authorList>
    </citation>
    <scope>NUCLEOTIDE SEQUENCE [LARGE SCALE GENOMIC DNA]</scope>
    <source>
        <strain evidence="3">CCUG 62414</strain>
    </source>
</reference>
<proteinExistence type="predicted"/>
<organism evidence="2 3">
    <name type="scientific">Mariniflexile jejuense</name>
    <dbReference type="NCBI Taxonomy" id="1173582"/>
    <lineage>
        <taxon>Bacteria</taxon>
        <taxon>Pseudomonadati</taxon>
        <taxon>Bacteroidota</taxon>
        <taxon>Flavobacteriia</taxon>
        <taxon>Flavobacteriales</taxon>
        <taxon>Flavobacteriaceae</taxon>
        <taxon>Mariniflexile</taxon>
    </lineage>
</organism>
<evidence type="ECO:0000259" key="1">
    <source>
        <dbReference type="Pfam" id="PF12969"/>
    </source>
</evidence>
<dbReference type="EMBL" id="JBHTJI010000001">
    <property type="protein sequence ID" value="MFD0990671.1"/>
    <property type="molecule type" value="Genomic_DNA"/>
</dbReference>
<dbReference type="Gene3D" id="2.60.40.3140">
    <property type="match status" value="1"/>
</dbReference>
<accession>A0ABW3JKN3</accession>
<dbReference type="Pfam" id="PF12969">
    <property type="entry name" value="DUF3857"/>
    <property type="match status" value="1"/>
</dbReference>
<dbReference type="InterPro" id="IPR024618">
    <property type="entry name" value="DUF3857"/>
</dbReference>
<protein>
    <submittedName>
        <fullName evidence="2">DUF3857 domain-containing protein</fullName>
    </submittedName>
</protein>